<reference evidence="1" key="1">
    <citation type="submission" date="2019-12" db="EMBL/GenBank/DDBJ databases">
        <title>Genome sequencing and annotation of Brassica cretica.</title>
        <authorList>
            <person name="Studholme D.J."/>
            <person name="Sarris P."/>
        </authorList>
    </citation>
    <scope>NUCLEOTIDE SEQUENCE</scope>
    <source>
        <strain evidence="1">PFS-109/04</strain>
        <tissue evidence="1">Leaf</tissue>
    </source>
</reference>
<evidence type="ECO:0000313" key="1">
    <source>
        <dbReference type="EMBL" id="KAF3535855.1"/>
    </source>
</evidence>
<dbReference type="AlphaFoldDB" id="A0A8S9PW88"/>
<protein>
    <submittedName>
        <fullName evidence="1">Uncharacterized protein</fullName>
    </submittedName>
</protein>
<name>A0A8S9PW88_BRACR</name>
<sequence>MEMSITLTRVKKLLGVTYGKGRNLPGWIRPLRDKEERALTGWNSWKGKSISVQDARYSAHVEKLIG</sequence>
<proteinExistence type="predicted"/>
<accession>A0A8S9PW88</accession>
<dbReference type="Proteomes" id="UP000712600">
    <property type="component" value="Unassembled WGS sequence"/>
</dbReference>
<organism evidence="1 2">
    <name type="scientific">Brassica cretica</name>
    <name type="common">Mustard</name>
    <dbReference type="NCBI Taxonomy" id="69181"/>
    <lineage>
        <taxon>Eukaryota</taxon>
        <taxon>Viridiplantae</taxon>
        <taxon>Streptophyta</taxon>
        <taxon>Embryophyta</taxon>
        <taxon>Tracheophyta</taxon>
        <taxon>Spermatophyta</taxon>
        <taxon>Magnoliopsida</taxon>
        <taxon>eudicotyledons</taxon>
        <taxon>Gunneridae</taxon>
        <taxon>Pentapetalae</taxon>
        <taxon>rosids</taxon>
        <taxon>malvids</taxon>
        <taxon>Brassicales</taxon>
        <taxon>Brassicaceae</taxon>
        <taxon>Brassiceae</taxon>
        <taxon>Brassica</taxon>
    </lineage>
</organism>
<comment type="caution">
    <text evidence="1">The sequence shown here is derived from an EMBL/GenBank/DDBJ whole genome shotgun (WGS) entry which is preliminary data.</text>
</comment>
<evidence type="ECO:0000313" key="2">
    <source>
        <dbReference type="Proteomes" id="UP000712600"/>
    </source>
</evidence>
<dbReference type="EMBL" id="QGKX02001290">
    <property type="protein sequence ID" value="KAF3535855.1"/>
    <property type="molecule type" value="Genomic_DNA"/>
</dbReference>
<gene>
    <name evidence="1" type="ORF">F2Q69_00021263</name>
</gene>